<dbReference type="Pfam" id="PF01171">
    <property type="entry name" value="ATP_bind_3"/>
    <property type="match status" value="1"/>
</dbReference>
<dbReference type="Pfam" id="PF09179">
    <property type="entry name" value="TilS"/>
    <property type="match status" value="1"/>
</dbReference>
<dbReference type="SUPFAM" id="SSF82829">
    <property type="entry name" value="MesJ substrate recognition domain-like"/>
    <property type="match status" value="1"/>
</dbReference>
<dbReference type="PANTHER" id="PTHR43033">
    <property type="entry name" value="TRNA(ILE)-LYSIDINE SYNTHASE-RELATED"/>
    <property type="match status" value="1"/>
</dbReference>
<comment type="function">
    <text evidence="8">Ligates lysine onto the cytidine present at position 34 of the AUA codon-specific tRNA(Ile) that contains the anticodon CAU, in an ATP-dependent manner. Cytidine is converted to lysidine, thus changing the amino acid specificity of the tRNA from methionine to isoleucine.</text>
</comment>
<dbReference type="InterPro" id="IPR012795">
    <property type="entry name" value="tRNA_Ile_lys_synt_N"/>
</dbReference>
<dbReference type="AlphaFoldDB" id="A0A1M6FEG5"/>
<dbReference type="GO" id="GO:0032267">
    <property type="term" value="F:tRNA(Ile)-lysidine synthase activity"/>
    <property type="evidence" value="ECO:0007669"/>
    <property type="project" value="UniProtKB-EC"/>
</dbReference>
<keyword evidence="5 8" id="KW-0547">Nucleotide-binding</keyword>
<dbReference type="Gene3D" id="3.40.50.620">
    <property type="entry name" value="HUPs"/>
    <property type="match status" value="1"/>
</dbReference>
<organism evidence="10 11">
    <name type="scientific">Geosporobacter subterraneus DSM 17957</name>
    <dbReference type="NCBI Taxonomy" id="1121919"/>
    <lineage>
        <taxon>Bacteria</taxon>
        <taxon>Bacillati</taxon>
        <taxon>Bacillota</taxon>
        <taxon>Clostridia</taxon>
        <taxon>Peptostreptococcales</taxon>
        <taxon>Thermotaleaceae</taxon>
        <taxon>Geosporobacter</taxon>
    </lineage>
</organism>
<keyword evidence="2 8" id="KW-0963">Cytoplasm</keyword>
<name>A0A1M6FEG5_9FIRM</name>
<evidence type="ECO:0000256" key="3">
    <source>
        <dbReference type="ARBA" id="ARBA00022598"/>
    </source>
</evidence>
<feature type="binding site" evidence="8">
    <location>
        <begin position="26"/>
        <end position="31"/>
    </location>
    <ligand>
        <name>ATP</name>
        <dbReference type="ChEBI" id="CHEBI:30616"/>
    </ligand>
</feature>
<dbReference type="GO" id="GO:0005524">
    <property type="term" value="F:ATP binding"/>
    <property type="evidence" value="ECO:0007669"/>
    <property type="project" value="UniProtKB-UniRule"/>
</dbReference>
<dbReference type="InterPro" id="IPR011063">
    <property type="entry name" value="TilS/TtcA_N"/>
</dbReference>
<dbReference type="NCBIfam" id="TIGR02433">
    <property type="entry name" value="lysidine_TilS_C"/>
    <property type="match status" value="1"/>
</dbReference>
<comment type="similarity">
    <text evidence="8">Belongs to the tRNA(Ile)-lysidine synthase family.</text>
</comment>
<dbReference type="CDD" id="cd01992">
    <property type="entry name" value="TilS_N"/>
    <property type="match status" value="1"/>
</dbReference>
<dbReference type="InterPro" id="IPR020825">
    <property type="entry name" value="Phe-tRNA_synthase-like_B3/B4"/>
</dbReference>
<evidence type="ECO:0000256" key="5">
    <source>
        <dbReference type="ARBA" id="ARBA00022741"/>
    </source>
</evidence>
<dbReference type="RefSeq" id="WP_110940245.1">
    <property type="nucleotide sequence ID" value="NZ_FQZV01000011.1"/>
</dbReference>
<dbReference type="HAMAP" id="MF_01161">
    <property type="entry name" value="tRNA_Ile_lys_synt"/>
    <property type="match status" value="1"/>
</dbReference>
<comment type="domain">
    <text evidence="8">The N-terminal region contains the highly conserved SGGXDS motif, predicted to be a P-loop motif involved in ATP binding.</text>
</comment>
<accession>A0A1M6FEG5</accession>
<protein>
    <recommendedName>
        <fullName evidence="8">tRNA(Ile)-lysidine synthase</fullName>
        <ecNumber evidence="8">6.3.4.19</ecNumber>
    </recommendedName>
    <alternativeName>
        <fullName evidence="8">tRNA(Ile)-2-lysyl-cytidine synthase</fullName>
    </alternativeName>
    <alternativeName>
        <fullName evidence="8">tRNA(Ile)-lysidine synthetase</fullName>
    </alternativeName>
</protein>
<comment type="subcellular location">
    <subcellularLocation>
        <location evidence="1 8">Cytoplasm</location>
    </subcellularLocation>
</comment>
<dbReference type="Gene3D" id="1.20.59.20">
    <property type="match status" value="1"/>
</dbReference>
<keyword evidence="3 8" id="KW-0436">Ligase</keyword>
<dbReference type="SUPFAM" id="SSF52402">
    <property type="entry name" value="Adenine nucleotide alpha hydrolases-like"/>
    <property type="match status" value="1"/>
</dbReference>
<dbReference type="SUPFAM" id="SSF56037">
    <property type="entry name" value="PheT/TilS domain"/>
    <property type="match status" value="1"/>
</dbReference>
<dbReference type="InterPro" id="IPR012796">
    <property type="entry name" value="Lysidine-tRNA-synth_C"/>
</dbReference>
<keyword evidence="6 8" id="KW-0067">ATP-binding</keyword>
<dbReference type="Gene3D" id="3.50.40.10">
    <property type="entry name" value="Phenylalanyl-trna Synthetase, Chain B, domain 3"/>
    <property type="match status" value="1"/>
</dbReference>
<sequence length="463" mass="53821">MLKKFLETIEKNQLVEKKQGVVLGISGGPDSVTMLHLFWRIREDYQLRLYAVHLNHQFRGEAADQDAVYVEELCRRFGIPCYCFREDIQAYSKEKGISFEEGGRERRYQLFEKVLTTNQAQRIAVAQNLDDQAETVLMRLMRGAGIEGLGAMDYKRGEHIIRPLLNISRKEIEDYCQKYQLQPRIDQTNFQSIYTRNRIRLELIPYIEKYFNPGIKETLSRTAKLMREDTDFILSASKGLYKQIALKAGDEIHILTGPLQDNHPALQKRVLREAILQLDGTIKNIGAVHVEQLIELMDQGKSGSTLDLPNEINVLRDYGKLCFRRKKNHKNKDLFEYPLKIGENIEIEKLNMVFLAEELPRGFKDSLKGGSMVQYFDLDKVHGDMIVRNRKEGDKFAPLGIRGTKKLKEFMIDEKVSREKRDQIPLICDQGGIMWVVGYRMSERYKVDKDTKRVLRISCCPKY</sequence>
<evidence type="ECO:0000256" key="7">
    <source>
        <dbReference type="ARBA" id="ARBA00048539"/>
    </source>
</evidence>
<dbReference type="Proteomes" id="UP000184536">
    <property type="component" value="Unassembled WGS sequence"/>
</dbReference>
<keyword evidence="11" id="KW-1185">Reference proteome</keyword>
<evidence type="ECO:0000256" key="1">
    <source>
        <dbReference type="ARBA" id="ARBA00004496"/>
    </source>
</evidence>
<gene>
    <name evidence="8" type="primary">tilS</name>
    <name evidence="10" type="ORF">SAMN02745975_00976</name>
</gene>
<dbReference type="SMART" id="SM00977">
    <property type="entry name" value="TilS_C"/>
    <property type="match status" value="1"/>
</dbReference>
<evidence type="ECO:0000256" key="2">
    <source>
        <dbReference type="ARBA" id="ARBA00022490"/>
    </source>
</evidence>
<evidence type="ECO:0000256" key="4">
    <source>
        <dbReference type="ARBA" id="ARBA00022694"/>
    </source>
</evidence>
<dbReference type="Pfam" id="PF11734">
    <property type="entry name" value="TilS_C"/>
    <property type="match status" value="1"/>
</dbReference>
<keyword evidence="4 8" id="KW-0819">tRNA processing</keyword>
<dbReference type="NCBIfam" id="TIGR02432">
    <property type="entry name" value="lysidine_TilS_N"/>
    <property type="match status" value="1"/>
</dbReference>
<dbReference type="InterPro" id="IPR015262">
    <property type="entry name" value="tRNA_Ile_lys_synt_subst-bd"/>
</dbReference>
<dbReference type="GO" id="GO:0006400">
    <property type="term" value="P:tRNA modification"/>
    <property type="evidence" value="ECO:0007669"/>
    <property type="project" value="UniProtKB-UniRule"/>
</dbReference>
<dbReference type="PANTHER" id="PTHR43033:SF1">
    <property type="entry name" value="TRNA(ILE)-LYSIDINE SYNTHASE-RELATED"/>
    <property type="match status" value="1"/>
</dbReference>
<evidence type="ECO:0000259" key="9">
    <source>
        <dbReference type="SMART" id="SM00977"/>
    </source>
</evidence>
<reference evidence="11" key="1">
    <citation type="submission" date="2016-11" db="EMBL/GenBank/DDBJ databases">
        <authorList>
            <person name="Varghese N."/>
            <person name="Submissions S."/>
        </authorList>
    </citation>
    <scope>NUCLEOTIDE SEQUENCE [LARGE SCALE GENOMIC DNA]</scope>
    <source>
        <strain evidence="11">DSM 17957</strain>
    </source>
</reference>
<dbReference type="OrthoDB" id="9807403at2"/>
<dbReference type="InterPro" id="IPR012094">
    <property type="entry name" value="tRNA_Ile_lys_synt"/>
</dbReference>
<dbReference type="STRING" id="1121919.SAMN02745975_00976"/>
<proteinExistence type="inferred from homology"/>
<evidence type="ECO:0000313" key="11">
    <source>
        <dbReference type="Proteomes" id="UP000184536"/>
    </source>
</evidence>
<evidence type="ECO:0000256" key="8">
    <source>
        <dbReference type="HAMAP-Rule" id="MF_01161"/>
    </source>
</evidence>
<dbReference type="InterPro" id="IPR014729">
    <property type="entry name" value="Rossmann-like_a/b/a_fold"/>
</dbReference>
<evidence type="ECO:0000256" key="6">
    <source>
        <dbReference type="ARBA" id="ARBA00022840"/>
    </source>
</evidence>
<comment type="catalytic activity">
    <reaction evidence="7 8">
        <text>cytidine(34) in tRNA(Ile2) + L-lysine + ATP = lysidine(34) in tRNA(Ile2) + AMP + diphosphate + H(+)</text>
        <dbReference type="Rhea" id="RHEA:43744"/>
        <dbReference type="Rhea" id="RHEA-COMP:10625"/>
        <dbReference type="Rhea" id="RHEA-COMP:10670"/>
        <dbReference type="ChEBI" id="CHEBI:15378"/>
        <dbReference type="ChEBI" id="CHEBI:30616"/>
        <dbReference type="ChEBI" id="CHEBI:32551"/>
        <dbReference type="ChEBI" id="CHEBI:33019"/>
        <dbReference type="ChEBI" id="CHEBI:82748"/>
        <dbReference type="ChEBI" id="CHEBI:83665"/>
        <dbReference type="ChEBI" id="CHEBI:456215"/>
        <dbReference type="EC" id="6.3.4.19"/>
    </reaction>
</comment>
<dbReference type="EC" id="6.3.4.19" evidence="8"/>
<dbReference type="EMBL" id="FQZV01000011">
    <property type="protein sequence ID" value="SHI96087.1"/>
    <property type="molecule type" value="Genomic_DNA"/>
</dbReference>
<dbReference type="GO" id="GO:0005737">
    <property type="term" value="C:cytoplasm"/>
    <property type="evidence" value="ECO:0007669"/>
    <property type="project" value="UniProtKB-SubCell"/>
</dbReference>
<evidence type="ECO:0000313" key="10">
    <source>
        <dbReference type="EMBL" id="SHI96087.1"/>
    </source>
</evidence>
<feature type="domain" description="Lysidine-tRNA(Ile) synthetase C-terminal" evidence="9">
    <location>
        <begin position="385"/>
        <end position="457"/>
    </location>
</feature>